<evidence type="ECO:0000256" key="4">
    <source>
        <dbReference type="PROSITE-ProRule" id="PRU00810"/>
    </source>
</evidence>
<dbReference type="GO" id="GO:0000122">
    <property type="term" value="P:negative regulation of transcription by RNA polymerase II"/>
    <property type="evidence" value="ECO:0007669"/>
    <property type="project" value="TreeGrafter"/>
</dbReference>
<dbReference type="GO" id="GO:0003714">
    <property type="term" value="F:transcription corepressor activity"/>
    <property type="evidence" value="ECO:0007669"/>
    <property type="project" value="InterPro"/>
</dbReference>
<dbReference type="AlphaFoldDB" id="A0A4V1ISY2"/>
<name>A0A4V1ISY2_9FUNG</name>
<accession>A0A4V1ISY2</accession>
<dbReference type="PANTHER" id="PTHR12346">
    <property type="entry name" value="SIN3B-RELATED"/>
    <property type="match status" value="1"/>
</dbReference>
<feature type="non-terminal residue" evidence="5">
    <location>
        <position position="1"/>
    </location>
</feature>
<dbReference type="GO" id="GO:0070822">
    <property type="term" value="C:Sin3-type complex"/>
    <property type="evidence" value="ECO:0007669"/>
    <property type="project" value="TreeGrafter"/>
</dbReference>
<reference evidence="6" key="1">
    <citation type="journal article" date="2018" name="Nat. Microbiol.">
        <title>Leveraging single-cell genomics to expand the fungal tree of life.</title>
        <authorList>
            <person name="Ahrendt S.R."/>
            <person name="Quandt C.A."/>
            <person name="Ciobanu D."/>
            <person name="Clum A."/>
            <person name="Salamov A."/>
            <person name="Andreopoulos B."/>
            <person name="Cheng J.F."/>
            <person name="Woyke T."/>
            <person name="Pelin A."/>
            <person name="Henrissat B."/>
            <person name="Reynolds N.K."/>
            <person name="Benny G.L."/>
            <person name="Smith M.E."/>
            <person name="James T.Y."/>
            <person name="Grigoriev I.V."/>
        </authorList>
    </citation>
    <scope>NUCLEOTIDE SEQUENCE [LARGE SCALE GENOMIC DNA]</scope>
    <source>
        <strain evidence="6">ATCC 52028</strain>
    </source>
</reference>
<evidence type="ECO:0000256" key="3">
    <source>
        <dbReference type="ARBA" id="ARBA00023242"/>
    </source>
</evidence>
<dbReference type="InterPro" id="IPR036600">
    <property type="entry name" value="PAH_sf"/>
</dbReference>
<protein>
    <submittedName>
        <fullName evidence="5">PAH2 domain-containing protein</fullName>
    </submittedName>
</protein>
<evidence type="ECO:0000256" key="2">
    <source>
        <dbReference type="ARBA" id="ARBA00022491"/>
    </source>
</evidence>
<dbReference type="SUPFAM" id="SSF47762">
    <property type="entry name" value="PAH2 domain"/>
    <property type="match status" value="1"/>
</dbReference>
<feature type="non-terminal residue" evidence="5">
    <location>
        <position position="80"/>
    </location>
</feature>
<gene>
    <name evidence="5" type="ORF">CAUPRSCDRAFT_3527</name>
</gene>
<dbReference type="EMBL" id="ML012820">
    <property type="protein sequence ID" value="RKO95147.1"/>
    <property type="molecule type" value="Genomic_DNA"/>
</dbReference>
<proteinExistence type="predicted"/>
<organism evidence="5 6">
    <name type="scientific">Caulochytrium protostelioides</name>
    <dbReference type="NCBI Taxonomy" id="1555241"/>
    <lineage>
        <taxon>Eukaryota</taxon>
        <taxon>Fungi</taxon>
        <taxon>Fungi incertae sedis</taxon>
        <taxon>Chytridiomycota</taxon>
        <taxon>Chytridiomycota incertae sedis</taxon>
        <taxon>Chytridiomycetes</taxon>
        <taxon>Caulochytriales</taxon>
        <taxon>Caulochytriaceae</taxon>
        <taxon>Caulochytrium</taxon>
    </lineage>
</organism>
<dbReference type="PROSITE" id="PS51477">
    <property type="entry name" value="PAH"/>
    <property type="match status" value="1"/>
</dbReference>
<keyword evidence="3 4" id="KW-0539">Nucleus</keyword>
<dbReference type="InterPro" id="IPR039774">
    <property type="entry name" value="Sin3-like"/>
</dbReference>
<sequence length="80" mass="9066">PAGRALNVNDALKYLEQVRIEFAEQTEIYARFLDIMKDFKSHAINTPGVIDRVINLFAGRAPLITGFNTFLPPGYRIEPM</sequence>
<dbReference type="Gene3D" id="1.20.1160.11">
    <property type="entry name" value="Paired amphipathic helix"/>
    <property type="match status" value="1"/>
</dbReference>
<evidence type="ECO:0000313" key="6">
    <source>
        <dbReference type="Proteomes" id="UP000268535"/>
    </source>
</evidence>
<evidence type="ECO:0000256" key="1">
    <source>
        <dbReference type="ARBA" id="ARBA00004123"/>
    </source>
</evidence>
<keyword evidence="2" id="KW-0678">Repressor</keyword>
<dbReference type="FunFam" id="1.20.1160.11:FF:000001">
    <property type="entry name" value="Paired amphipathic helix protein Sin3"/>
    <property type="match status" value="1"/>
</dbReference>
<evidence type="ECO:0000313" key="5">
    <source>
        <dbReference type="EMBL" id="RKO95147.1"/>
    </source>
</evidence>
<dbReference type="Proteomes" id="UP000268535">
    <property type="component" value="Unassembled WGS sequence"/>
</dbReference>
<dbReference type="InterPro" id="IPR003822">
    <property type="entry name" value="PAH"/>
</dbReference>
<dbReference type="PANTHER" id="PTHR12346:SF0">
    <property type="entry name" value="SIN3A, ISOFORM G"/>
    <property type="match status" value="1"/>
</dbReference>
<comment type="subcellular location">
    <subcellularLocation>
        <location evidence="1 4">Nucleus</location>
    </subcellularLocation>
</comment>
<dbReference type="Pfam" id="PF02671">
    <property type="entry name" value="PAH"/>
    <property type="match status" value="1"/>
</dbReference>